<reference evidence="1" key="1">
    <citation type="submission" date="2015-07" db="EMBL/GenBank/DDBJ databases">
        <title>Transcriptome Assembly of Anthurium amnicola.</title>
        <authorList>
            <person name="Suzuki J."/>
        </authorList>
    </citation>
    <scope>NUCLEOTIDE SEQUENCE</scope>
</reference>
<sequence>MNPATSAEEQQRAGAAATVPFELCKVCNLNHNQGRKHRYFPNHVKALSRFLSRFQGKLSDLRFFLKNPSPLRPEHAARNRLWCVFCDADVSELGSAFVCSDAIYHLASSEHVKHLKHFLWKYGGGMDRVDSFSISEADLLKWEKKCEVLKVAAPILCDKDSGGPRSSKEMRCPLDLLGDLPELPMLILFVLVSFCHQWDCSTIRVSLMYKPLEAT</sequence>
<proteinExistence type="predicted"/>
<dbReference type="PANTHER" id="PTHR31198">
    <property type="entry name" value="COILED-COIL DOMAIN-CONTAINING PROTEIN 84"/>
    <property type="match status" value="1"/>
</dbReference>
<dbReference type="InterPro" id="IPR028015">
    <property type="entry name" value="CCDC84-like"/>
</dbReference>
<dbReference type="Pfam" id="PF14968">
    <property type="entry name" value="CCDC84"/>
    <property type="match status" value="1"/>
</dbReference>
<protein>
    <submittedName>
        <fullName evidence="1">Coiled-coil domain-containing protein 84</fullName>
    </submittedName>
</protein>
<name>A0A1D1YU10_9ARAE</name>
<gene>
    <name evidence="1" type="primary">CCDC84_1</name>
    <name evidence="1" type="ORF">g.45339</name>
</gene>
<dbReference type="PANTHER" id="PTHR31198:SF1">
    <property type="entry name" value="CENTROSOMAL AT-AC SPLICING FACTOR"/>
    <property type="match status" value="1"/>
</dbReference>
<evidence type="ECO:0000313" key="1">
    <source>
        <dbReference type="EMBL" id="JAT58147.1"/>
    </source>
</evidence>
<dbReference type="AlphaFoldDB" id="A0A1D1YU10"/>
<dbReference type="EMBL" id="GDJX01009789">
    <property type="protein sequence ID" value="JAT58147.1"/>
    <property type="molecule type" value="Transcribed_RNA"/>
</dbReference>
<organism evidence="1">
    <name type="scientific">Anthurium amnicola</name>
    <dbReference type="NCBI Taxonomy" id="1678845"/>
    <lineage>
        <taxon>Eukaryota</taxon>
        <taxon>Viridiplantae</taxon>
        <taxon>Streptophyta</taxon>
        <taxon>Embryophyta</taxon>
        <taxon>Tracheophyta</taxon>
        <taxon>Spermatophyta</taxon>
        <taxon>Magnoliopsida</taxon>
        <taxon>Liliopsida</taxon>
        <taxon>Araceae</taxon>
        <taxon>Pothoideae</taxon>
        <taxon>Potheae</taxon>
        <taxon>Anthurium</taxon>
    </lineage>
</organism>
<accession>A0A1D1YU10</accession>